<name>A0A7X9P1V8_9BACT</name>
<proteinExistence type="predicted"/>
<reference evidence="1 2" key="1">
    <citation type="submission" date="2020-04" db="EMBL/GenBank/DDBJ databases">
        <title>Flammeovirga sp. SR4, a novel species isolated from seawater.</title>
        <authorList>
            <person name="Wang X."/>
        </authorList>
    </citation>
    <scope>NUCLEOTIDE SEQUENCE [LARGE SCALE GENOMIC DNA]</scope>
    <source>
        <strain evidence="1 2">ATCC 23126</strain>
    </source>
</reference>
<comment type="caution">
    <text evidence="1">The sequence shown here is derived from an EMBL/GenBank/DDBJ whole genome shotgun (WGS) entry which is preliminary data.</text>
</comment>
<dbReference type="EMBL" id="JABANE010000017">
    <property type="protein sequence ID" value="NME68003.1"/>
    <property type="molecule type" value="Genomic_DNA"/>
</dbReference>
<gene>
    <name evidence="1" type="ORF">HHU12_08535</name>
</gene>
<accession>A0A7X9P1V8</accession>
<keyword evidence="2" id="KW-1185">Reference proteome</keyword>
<sequence>MSTESKITKLLAGICLNYGTSLQTIVRQFGIKASTPELEQMIDELHDRGYVHSIEKSPKGIFAQITSEGNEKAKDLLEYAVA</sequence>
<protein>
    <recommendedName>
        <fullName evidence="3">MarR family transcriptional regulator</fullName>
    </recommendedName>
</protein>
<dbReference type="Proteomes" id="UP000576082">
    <property type="component" value="Unassembled WGS sequence"/>
</dbReference>
<dbReference type="AlphaFoldDB" id="A0A7X9P1V8"/>
<evidence type="ECO:0008006" key="3">
    <source>
        <dbReference type="Google" id="ProtNLM"/>
    </source>
</evidence>
<evidence type="ECO:0000313" key="1">
    <source>
        <dbReference type="EMBL" id="NME68003.1"/>
    </source>
</evidence>
<organism evidence="1 2">
    <name type="scientific">Flammeovirga aprica JL-4</name>
    <dbReference type="NCBI Taxonomy" id="694437"/>
    <lineage>
        <taxon>Bacteria</taxon>
        <taxon>Pseudomonadati</taxon>
        <taxon>Bacteroidota</taxon>
        <taxon>Cytophagia</taxon>
        <taxon>Cytophagales</taxon>
        <taxon>Flammeovirgaceae</taxon>
        <taxon>Flammeovirga</taxon>
    </lineage>
</organism>
<evidence type="ECO:0000313" key="2">
    <source>
        <dbReference type="Proteomes" id="UP000576082"/>
    </source>
</evidence>